<keyword evidence="3" id="KW-1185">Reference proteome</keyword>
<organism evidence="2 3">
    <name type="scientific">Rosa chinensis</name>
    <name type="common">China rose</name>
    <dbReference type="NCBI Taxonomy" id="74649"/>
    <lineage>
        <taxon>Eukaryota</taxon>
        <taxon>Viridiplantae</taxon>
        <taxon>Streptophyta</taxon>
        <taxon>Embryophyta</taxon>
        <taxon>Tracheophyta</taxon>
        <taxon>Spermatophyta</taxon>
        <taxon>Magnoliopsida</taxon>
        <taxon>eudicotyledons</taxon>
        <taxon>Gunneridae</taxon>
        <taxon>Pentapetalae</taxon>
        <taxon>rosids</taxon>
        <taxon>fabids</taxon>
        <taxon>Rosales</taxon>
        <taxon>Rosaceae</taxon>
        <taxon>Rosoideae</taxon>
        <taxon>Rosoideae incertae sedis</taxon>
        <taxon>Rosa</taxon>
    </lineage>
</organism>
<comment type="caution">
    <text evidence="2">The sequence shown here is derived from an EMBL/GenBank/DDBJ whole genome shotgun (WGS) entry which is preliminary data.</text>
</comment>
<dbReference type="AlphaFoldDB" id="A0A2P6RGK2"/>
<dbReference type="Gramene" id="PRQ45558">
    <property type="protein sequence ID" value="PRQ45558"/>
    <property type="gene ID" value="RchiOBHm_Chr3g0492701"/>
</dbReference>
<name>A0A2P6RGK2_ROSCH</name>
<protein>
    <submittedName>
        <fullName evidence="2">Uncharacterized protein</fullName>
    </submittedName>
</protein>
<keyword evidence="1" id="KW-1133">Transmembrane helix</keyword>
<evidence type="ECO:0000313" key="3">
    <source>
        <dbReference type="Proteomes" id="UP000238479"/>
    </source>
</evidence>
<gene>
    <name evidence="2" type="ORF">RchiOBHm_Chr3g0492701</name>
</gene>
<accession>A0A2P6RGK2</accession>
<evidence type="ECO:0000256" key="1">
    <source>
        <dbReference type="SAM" id="Phobius"/>
    </source>
</evidence>
<proteinExistence type="predicted"/>
<dbReference type="EMBL" id="PDCK01000041">
    <property type="protein sequence ID" value="PRQ45558.1"/>
    <property type="molecule type" value="Genomic_DNA"/>
</dbReference>
<dbReference type="Proteomes" id="UP000238479">
    <property type="component" value="Chromosome 3"/>
</dbReference>
<feature type="transmembrane region" description="Helical" evidence="1">
    <location>
        <begin position="20"/>
        <end position="41"/>
    </location>
</feature>
<reference evidence="2 3" key="1">
    <citation type="journal article" date="2018" name="Nat. Genet.">
        <title>The Rosa genome provides new insights in the design of modern roses.</title>
        <authorList>
            <person name="Bendahmane M."/>
        </authorList>
    </citation>
    <scope>NUCLEOTIDE SEQUENCE [LARGE SCALE GENOMIC DNA]</scope>
    <source>
        <strain evidence="3">cv. Old Blush</strain>
    </source>
</reference>
<evidence type="ECO:0000313" key="2">
    <source>
        <dbReference type="EMBL" id="PRQ45558.1"/>
    </source>
</evidence>
<sequence>MLYGIWSTPRPLHISVSSCLIRLSFGQTVFWVLGIFTVISVSGSNSRLLTFSGSYPGPRTQKHDRSNPDGWPS</sequence>
<keyword evidence="1" id="KW-0812">Transmembrane</keyword>
<keyword evidence="1" id="KW-0472">Membrane</keyword>